<dbReference type="CDD" id="cd12416">
    <property type="entry name" value="RRM4_RBM28_like"/>
    <property type="match status" value="1"/>
</dbReference>
<reference evidence="8" key="1">
    <citation type="submission" date="2021-06" db="EMBL/GenBank/DDBJ databases">
        <authorList>
            <person name="Hodson N. C."/>
            <person name="Mongue J. A."/>
            <person name="Jaron S. K."/>
        </authorList>
    </citation>
    <scope>NUCLEOTIDE SEQUENCE</scope>
</reference>
<dbReference type="PANTHER" id="PTHR48039:SF5">
    <property type="entry name" value="RNA-BINDING PROTEIN 28"/>
    <property type="match status" value="1"/>
</dbReference>
<comment type="caution">
    <text evidence="8">The sequence shown here is derived from an EMBL/GenBank/DDBJ whole genome shotgun (WGS) entry which is preliminary data.</text>
</comment>
<feature type="compositionally biased region" description="Acidic residues" evidence="6">
    <location>
        <begin position="257"/>
        <end position="277"/>
    </location>
</feature>
<evidence type="ECO:0000313" key="9">
    <source>
        <dbReference type="Proteomes" id="UP000708208"/>
    </source>
</evidence>
<feature type="domain" description="RRM" evidence="7">
    <location>
        <begin position="449"/>
        <end position="536"/>
    </location>
</feature>
<name>A0A8J2JTU3_9HEXA</name>
<comment type="subcellular location">
    <subcellularLocation>
        <location evidence="1">Nucleus</location>
    </subcellularLocation>
</comment>
<feature type="compositionally biased region" description="Basic and acidic residues" evidence="6">
    <location>
        <begin position="662"/>
        <end position="684"/>
    </location>
</feature>
<dbReference type="GO" id="GO:0005730">
    <property type="term" value="C:nucleolus"/>
    <property type="evidence" value="ECO:0007669"/>
    <property type="project" value="TreeGrafter"/>
</dbReference>
<dbReference type="EMBL" id="CAJVCH010107904">
    <property type="protein sequence ID" value="CAG7724281.1"/>
    <property type="molecule type" value="Genomic_DNA"/>
</dbReference>
<dbReference type="InterPro" id="IPR000504">
    <property type="entry name" value="RRM_dom"/>
</dbReference>
<organism evidence="8 9">
    <name type="scientific">Allacma fusca</name>
    <dbReference type="NCBI Taxonomy" id="39272"/>
    <lineage>
        <taxon>Eukaryota</taxon>
        <taxon>Metazoa</taxon>
        <taxon>Ecdysozoa</taxon>
        <taxon>Arthropoda</taxon>
        <taxon>Hexapoda</taxon>
        <taxon>Collembola</taxon>
        <taxon>Symphypleona</taxon>
        <taxon>Sminthuridae</taxon>
        <taxon>Allacma</taxon>
    </lineage>
</organism>
<feature type="domain" description="RRM" evidence="7">
    <location>
        <begin position="136"/>
        <end position="213"/>
    </location>
</feature>
<proteinExistence type="predicted"/>
<evidence type="ECO:0000256" key="5">
    <source>
        <dbReference type="PROSITE-ProRule" id="PRU00176"/>
    </source>
</evidence>
<feature type="compositionally biased region" description="Basic and acidic residues" evidence="6">
    <location>
        <begin position="221"/>
        <end position="232"/>
    </location>
</feature>
<feature type="region of interest" description="Disordered" evidence="6">
    <location>
        <begin position="547"/>
        <end position="707"/>
    </location>
</feature>
<feature type="compositionally biased region" description="Basic and acidic residues" evidence="6">
    <location>
        <begin position="583"/>
        <end position="596"/>
    </location>
</feature>
<evidence type="ECO:0000256" key="3">
    <source>
        <dbReference type="ARBA" id="ARBA00022884"/>
    </source>
</evidence>
<gene>
    <name evidence="8" type="ORF">AFUS01_LOCUS13314</name>
</gene>
<evidence type="ECO:0000256" key="1">
    <source>
        <dbReference type="ARBA" id="ARBA00004123"/>
    </source>
</evidence>
<dbReference type="GO" id="GO:0003729">
    <property type="term" value="F:mRNA binding"/>
    <property type="evidence" value="ECO:0007669"/>
    <property type="project" value="TreeGrafter"/>
</dbReference>
<dbReference type="CDD" id="cd12415">
    <property type="entry name" value="RRM3_RBM28_like"/>
    <property type="match status" value="1"/>
</dbReference>
<keyword evidence="2" id="KW-0677">Repeat</keyword>
<keyword evidence="9" id="KW-1185">Reference proteome</keyword>
<dbReference type="FunFam" id="3.30.70.330:FF:000182">
    <property type="entry name" value="RNA-binding motif protein 28"/>
    <property type="match status" value="1"/>
</dbReference>
<dbReference type="PROSITE" id="PS50102">
    <property type="entry name" value="RRM"/>
    <property type="match status" value="4"/>
</dbReference>
<dbReference type="OrthoDB" id="3945418at2759"/>
<feature type="domain" description="RRM" evidence="7">
    <location>
        <begin position="15"/>
        <end position="97"/>
    </location>
</feature>
<feature type="compositionally biased region" description="Basic residues" evidence="6">
    <location>
        <begin position="641"/>
        <end position="661"/>
    </location>
</feature>
<dbReference type="Proteomes" id="UP000708208">
    <property type="component" value="Unassembled WGS sequence"/>
</dbReference>
<dbReference type="Pfam" id="PF00076">
    <property type="entry name" value="RRM_1"/>
    <property type="match status" value="4"/>
</dbReference>
<feature type="compositionally biased region" description="Basic and acidic residues" evidence="6">
    <location>
        <begin position="696"/>
        <end position="707"/>
    </location>
</feature>
<keyword evidence="4" id="KW-0539">Nucleus</keyword>
<sequence length="707" mass="80524">MNTEEQAVEVDEKPRTLFIGNIPSTVKKRDLEVLFGDIGPIKRCHIQYPRKATNNQKEEPLVAYLTYALTEDATAAVEQFSNHKLQDKKLNIKLVKSRIEQHREPRVFRPPVDGDVKDGGVNIRVEPRQKRNLKKARLIVRNISFQTNEHNLKEHFGSCGEVTDVNILRKKSGKLVGCAFVQYKNVHEGFKALKELNAKDFLGRQIVIDWAVAKEKYQKGDAEGDQAVKAESEVEESQIVKVEDPKGSSSKIKAEDSGDDVDEDNDEGDSEVEMDSDSDIKDAKPRVHVNQNDADEGKTLFIRNLSFDVTEEELQEFFKKFGVLKYALICKDFLTEHPKGTGFVKFKDLDSAIECLTKFEEDSSEFALHDRSFFVIKALSKGKLDEKINSGKEKSTKDSRRLYLAREGFIRPGSDATFGVSKPDMDKRAAIHKAKNDMLKDLNIFVSDTRLCVHNLPLTMKDENLRKIFGKHAGPNAKITEARIMRDFNSIHRESKGYGFVTFTDHENALQALRSINNNPEIFTANKRPIVEFSLENRKAILAKQQRLEKSKEKLTNTSKNVQEQENSNEEKLSRRQKKKLKKAETSDNAEEREMEPVLTEDEPPAKKKKLRHKNSEDDGVPAFSGLSGKKGITSLPSLKSKGKITRKSLKRAQKVKLNPRRMREPKTLPKHNKDATDNVDRMVSKYQKQVSIAESGDKKRGKKWFD</sequence>
<evidence type="ECO:0000256" key="6">
    <source>
        <dbReference type="SAM" id="MobiDB-lite"/>
    </source>
</evidence>
<evidence type="ECO:0000256" key="2">
    <source>
        <dbReference type="ARBA" id="ARBA00022737"/>
    </source>
</evidence>
<accession>A0A8J2JTU3</accession>
<dbReference type="SMART" id="SM00360">
    <property type="entry name" value="RRM"/>
    <property type="match status" value="4"/>
</dbReference>
<dbReference type="PANTHER" id="PTHR48039">
    <property type="entry name" value="RNA-BINDING MOTIF PROTEIN 14B"/>
    <property type="match status" value="1"/>
</dbReference>
<dbReference type="CDD" id="cd12414">
    <property type="entry name" value="RRM2_RBM28_like"/>
    <property type="match status" value="1"/>
</dbReference>
<feature type="compositionally biased region" description="Polar residues" evidence="6">
    <location>
        <begin position="556"/>
        <end position="566"/>
    </location>
</feature>
<feature type="domain" description="RRM" evidence="7">
    <location>
        <begin position="298"/>
        <end position="380"/>
    </location>
</feature>
<dbReference type="InterPro" id="IPR051945">
    <property type="entry name" value="RRM_MRD1_RNA_proc_ribogen"/>
</dbReference>
<feature type="region of interest" description="Disordered" evidence="6">
    <location>
        <begin position="221"/>
        <end position="289"/>
    </location>
</feature>
<dbReference type="AlphaFoldDB" id="A0A8J2JTU3"/>
<protein>
    <recommendedName>
        <fullName evidence="7">RRM domain-containing protein</fullName>
    </recommendedName>
</protein>
<feature type="compositionally biased region" description="Basic and acidic residues" evidence="6">
    <location>
        <begin position="241"/>
        <end position="256"/>
    </location>
</feature>
<keyword evidence="3 5" id="KW-0694">RNA-binding</keyword>
<evidence type="ECO:0000313" key="8">
    <source>
        <dbReference type="EMBL" id="CAG7724281.1"/>
    </source>
</evidence>
<evidence type="ECO:0000259" key="7">
    <source>
        <dbReference type="PROSITE" id="PS50102"/>
    </source>
</evidence>
<evidence type="ECO:0000256" key="4">
    <source>
        <dbReference type="ARBA" id="ARBA00023242"/>
    </source>
</evidence>